<gene>
    <name evidence="2" type="primary">mmpI</name>
    <name evidence="2" type="ORF">PAECIP111893_01253</name>
</gene>
<feature type="domain" description="Type 2A encapsulin shell protein SrpI-like" evidence="1">
    <location>
        <begin position="66"/>
        <end position="318"/>
    </location>
</feature>
<evidence type="ECO:0000313" key="2">
    <source>
        <dbReference type="EMBL" id="CAH1199177.1"/>
    </source>
</evidence>
<name>A0ABN8G8F2_9BACL</name>
<dbReference type="InterPro" id="IPR045641">
    <property type="entry name" value="SrpI-like"/>
</dbReference>
<dbReference type="Proteomes" id="UP000838686">
    <property type="component" value="Unassembled WGS sequence"/>
</dbReference>
<reference evidence="2" key="1">
    <citation type="submission" date="2022-01" db="EMBL/GenBank/DDBJ databases">
        <authorList>
            <person name="Criscuolo A."/>
        </authorList>
    </citation>
    <scope>NUCLEOTIDE SEQUENCE</scope>
    <source>
        <strain evidence="2">CIP111893</strain>
    </source>
</reference>
<proteinExistence type="predicted"/>
<dbReference type="Pfam" id="PF19307">
    <property type="entry name" value="SrpI-like"/>
    <property type="match status" value="1"/>
</dbReference>
<organism evidence="2 3">
    <name type="scientific">Paenibacillus plantiphilus</name>
    <dbReference type="NCBI Taxonomy" id="2905650"/>
    <lineage>
        <taxon>Bacteria</taxon>
        <taxon>Bacillati</taxon>
        <taxon>Bacillota</taxon>
        <taxon>Bacilli</taxon>
        <taxon>Bacillales</taxon>
        <taxon>Paenibacillaceae</taxon>
        <taxon>Paenibacillus</taxon>
    </lineage>
</organism>
<protein>
    <submittedName>
        <fullName evidence="2">Major membrane protein I</fullName>
    </submittedName>
</protein>
<evidence type="ECO:0000259" key="1">
    <source>
        <dbReference type="Pfam" id="PF19307"/>
    </source>
</evidence>
<keyword evidence="3" id="KW-1185">Reference proteome</keyword>
<sequence>MSNQANSTVISNQANPTVAALSASAAYPLANVTKTAPQFEAITPRWLTRLFEWKGLDTGIYRLNKVKEGDSPLEVLCSLTHTEEIPQSFVNYEETPREYVLNSISTVINVQTRVADLYGKPFDQVQEQLQLAIESIKEKQESQLINSDDYGLLKNASDSQRIQTRNGPPTPDDLDELISKVWKEPSYFLAHPRAIAAIGRECTRRGVPPQTVQLFGSHFLTWRGIPIIPTDKLFVDGHKNPKGLGGKTNILLVRTGESKQGVVGLYQAGLPGEQSKGLSVRFRGIDSNGVGSYLLSLYCSAAILADDAVAVLEDVDVGNYYDYQ</sequence>
<evidence type="ECO:0000313" key="3">
    <source>
        <dbReference type="Proteomes" id="UP000838686"/>
    </source>
</evidence>
<dbReference type="NCBIfam" id="NF041162">
    <property type="entry name" value="encap_f2a"/>
    <property type="match status" value="1"/>
</dbReference>
<comment type="caution">
    <text evidence="2">The sequence shown here is derived from an EMBL/GenBank/DDBJ whole genome shotgun (WGS) entry which is preliminary data.</text>
</comment>
<dbReference type="EMBL" id="CAKMMF010000005">
    <property type="protein sequence ID" value="CAH1199177.1"/>
    <property type="molecule type" value="Genomic_DNA"/>
</dbReference>
<dbReference type="RefSeq" id="WP_236339610.1">
    <property type="nucleotide sequence ID" value="NZ_CAKMMF010000005.1"/>
</dbReference>
<dbReference type="InterPro" id="IPR049822">
    <property type="entry name" value="Encap_f2a"/>
</dbReference>
<accession>A0ABN8G8F2</accession>